<evidence type="ECO:0000313" key="3">
    <source>
        <dbReference type="Proteomes" id="UP000784294"/>
    </source>
</evidence>
<evidence type="ECO:0000256" key="1">
    <source>
        <dbReference type="SAM" id="MobiDB-lite"/>
    </source>
</evidence>
<organism evidence="2 3">
    <name type="scientific">Protopolystoma xenopodis</name>
    <dbReference type="NCBI Taxonomy" id="117903"/>
    <lineage>
        <taxon>Eukaryota</taxon>
        <taxon>Metazoa</taxon>
        <taxon>Spiralia</taxon>
        <taxon>Lophotrochozoa</taxon>
        <taxon>Platyhelminthes</taxon>
        <taxon>Monogenea</taxon>
        <taxon>Polyopisthocotylea</taxon>
        <taxon>Polystomatidea</taxon>
        <taxon>Polystomatidae</taxon>
        <taxon>Protopolystoma</taxon>
    </lineage>
</organism>
<feature type="region of interest" description="Disordered" evidence="1">
    <location>
        <begin position="1"/>
        <end position="32"/>
    </location>
</feature>
<dbReference type="AlphaFoldDB" id="A0A3S5BS61"/>
<evidence type="ECO:0000313" key="2">
    <source>
        <dbReference type="EMBL" id="VEL37248.1"/>
    </source>
</evidence>
<feature type="compositionally biased region" description="Basic and acidic residues" evidence="1">
    <location>
        <begin position="12"/>
        <end position="24"/>
    </location>
</feature>
<comment type="caution">
    <text evidence="2">The sequence shown here is derived from an EMBL/GenBank/DDBJ whole genome shotgun (WGS) entry which is preliminary data.</text>
</comment>
<proteinExistence type="predicted"/>
<reference evidence="2" key="1">
    <citation type="submission" date="2018-11" db="EMBL/GenBank/DDBJ databases">
        <authorList>
            <consortium name="Pathogen Informatics"/>
        </authorList>
    </citation>
    <scope>NUCLEOTIDE SEQUENCE</scope>
</reference>
<accession>A0A3S5BS61</accession>
<keyword evidence="3" id="KW-1185">Reference proteome</keyword>
<feature type="region of interest" description="Disordered" evidence="1">
    <location>
        <begin position="73"/>
        <end position="109"/>
    </location>
</feature>
<feature type="compositionally biased region" description="Basic and acidic residues" evidence="1">
    <location>
        <begin position="93"/>
        <end position="104"/>
    </location>
</feature>
<name>A0A3S5BS61_9PLAT</name>
<sequence length="142" mass="15425">MDSRSLLSVGSWKERERKSKKETNTSRTNARPLSIRYNSAAPCFALSRIDRPTLQSRLHLHILFPHQPQTDPLLPPSPAWTTVALGSGSPEAGESRRAGLREVDEPGDVPDLAGRFAVVGRAFSLSHPLGPSCPPGLKPSQP</sequence>
<gene>
    <name evidence="2" type="ORF">PXEA_LOCUS30688</name>
</gene>
<dbReference type="Proteomes" id="UP000784294">
    <property type="component" value="Unassembled WGS sequence"/>
</dbReference>
<dbReference type="EMBL" id="CAAALY010254406">
    <property type="protein sequence ID" value="VEL37248.1"/>
    <property type="molecule type" value="Genomic_DNA"/>
</dbReference>
<protein>
    <submittedName>
        <fullName evidence="2">Uncharacterized protein</fullName>
    </submittedName>
</protein>